<dbReference type="Proteomes" id="UP000016570">
    <property type="component" value="Unassembled WGS sequence"/>
</dbReference>
<accession>U3A5P4</accession>
<dbReference type="eggNOG" id="ENOG5032T0Z">
    <property type="taxonomic scope" value="Bacteria"/>
</dbReference>
<organism evidence="2 3">
    <name type="scientific">Vibrio proteolyticus NBRC 13287</name>
    <dbReference type="NCBI Taxonomy" id="1219065"/>
    <lineage>
        <taxon>Bacteria</taxon>
        <taxon>Pseudomonadati</taxon>
        <taxon>Pseudomonadota</taxon>
        <taxon>Gammaproteobacteria</taxon>
        <taxon>Vibrionales</taxon>
        <taxon>Vibrionaceae</taxon>
        <taxon>Vibrio</taxon>
    </lineage>
</organism>
<feature type="signal peptide" evidence="1">
    <location>
        <begin position="1"/>
        <end position="18"/>
    </location>
</feature>
<feature type="chain" id="PRO_5004637511" evidence="1">
    <location>
        <begin position="19"/>
        <end position="204"/>
    </location>
</feature>
<dbReference type="InterPro" id="IPR021501">
    <property type="entry name" value="DUF3157"/>
</dbReference>
<dbReference type="AlphaFoldDB" id="U3A5P4"/>
<comment type="caution">
    <text evidence="2">The sequence shown here is derived from an EMBL/GenBank/DDBJ whole genome shotgun (WGS) entry which is preliminary data.</text>
</comment>
<protein>
    <submittedName>
        <fullName evidence="2">Uncharacterized protein</fullName>
    </submittedName>
</protein>
<dbReference type="RefSeq" id="WP_021706993.1">
    <property type="nucleotide sequence ID" value="NZ_BATJ01000022.1"/>
</dbReference>
<dbReference type="STRING" id="1219065.VPR01S_22_00170"/>
<keyword evidence="3" id="KW-1185">Reference proteome</keyword>
<sequence length="204" mass="21827">MKHWIALTGLIASTSTLAAQVVTLEDGRQVRLNDDFTWQYMVKDTAPTDATPVVAAVIATSASVAEATPAANLVTAKAIPLADRHVGTLVTPGADKPTLQLSDSGVSVLLGAAQYQDGQLVIPTSITNQQISQSVILINLELVIADANGQVLTTETLPVWQSIKRMADTYLRPRQSADGRLIKLKVPQAEQYQISAKIVEVTTR</sequence>
<name>U3A5P4_VIBPR</name>
<evidence type="ECO:0000256" key="1">
    <source>
        <dbReference type="SAM" id="SignalP"/>
    </source>
</evidence>
<dbReference type="EMBL" id="BATJ01000022">
    <property type="protein sequence ID" value="GAD69025.1"/>
    <property type="molecule type" value="Genomic_DNA"/>
</dbReference>
<reference evidence="2 3" key="1">
    <citation type="submission" date="2013-09" db="EMBL/GenBank/DDBJ databases">
        <title>Whole genome shotgun sequence of Vibrio proteolyticus NBRC 13287.</title>
        <authorList>
            <person name="Isaki S."/>
            <person name="Hosoyama A."/>
            <person name="Numata M."/>
            <person name="Hashimoto M."/>
            <person name="Hosoyama Y."/>
            <person name="Tsuchikane K."/>
            <person name="Noguchi M."/>
            <person name="Hirakata S."/>
            <person name="Ichikawa N."/>
            <person name="Ohji S."/>
            <person name="Yamazoe A."/>
            <person name="Fujita N."/>
        </authorList>
    </citation>
    <scope>NUCLEOTIDE SEQUENCE [LARGE SCALE GENOMIC DNA]</scope>
    <source>
        <strain evidence="2 3">NBRC 13287</strain>
    </source>
</reference>
<gene>
    <name evidence="2" type="ORF">VPR01S_22_00170</name>
</gene>
<dbReference type="Pfam" id="PF11355">
    <property type="entry name" value="DUF3157"/>
    <property type="match status" value="1"/>
</dbReference>
<evidence type="ECO:0000313" key="3">
    <source>
        <dbReference type="Proteomes" id="UP000016570"/>
    </source>
</evidence>
<keyword evidence="1" id="KW-0732">Signal</keyword>
<proteinExistence type="predicted"/>
<evidence type="ECO:0000313" key="2">
    <source>
        <dbReference type="EMBL" id="GAD69025.1"/>
    </source>
</evidence>